<evidence type="ECO:0000313" key="2">
    <source>
        <dbReference type="Proteomes" id="UP000499080"/>
    </source>
</evidence>
<reference evidence="1 2" key="1">
    <citation type="journal article" date="2019" name="Sci. Rep.">
        <title>Orb-weaving spider Araneus ventricosus genome elucidates the spidroin gene catalogue.</title>
        <authorList>
            <person name="Kono N."/>
            <person name="Nakamura H."/>
            <person name="Ohtoshi R."/>
            <person name="Moran D.A.P."/>
            <person name="Shinohara A."/>
            <person name="Yoshida Y."/>
            <person name="Fujiwara M."/>
            <person name="Mori M."/>
            <person name="Tomita M."/>
            <person name="Arakawa K."/>
        </authorList>
    </citation>
    <scope>NUCLEOTIDE SEQUENCE [LARGE SCALE GENOMIC DNA]</scope>
</reference>
<dbReference type="Proteomes" id="UP000499080">
    <property type="component" value="Unassembled WGS sequence"/>
</dbReference>
<protein>
    <submittedName>
        <fullName evidence="1">Uncharacterized protein</fullName>
    </submittedName>
</protein>
<proteinExistence type="predicted"/>
<keyword evidence="2" id="KW-1185">Reference proteome</keyword>
<sequence>MGRLNLNRGQIEDDTFSNPALFKLSLHSIEYVK</sequence>
<feature type="non-terminal residue" evidence="1">
    <location>
        <position position="33"/>
    </location>
</feature>
<gene>
    <name evidence="1" type="ORF">AVEN_265220_1</name>
</gene>
<comment type="caution">
    <text evidence="1">The sequence shown here is derived from an EMBL/GenBank/DDBJ whole genome shotgun (WGS) entry which is preliminary data.</text>
</comment>
<name>A0A4Y2J9U1_ARAVE</name>
<dbReference type="AlphaFoldDB" id="A0A4Y2J9U1"/>
<accession>A0A4Y2J9U1</accession>
<organism evidence="1 2">
    <name type="scientific">Araneus ventricosus</name>
    <name type="common">Orbweaver spider</name>
    <name type="synonym">Epeira ventricosa</name>
    <dbReference type="NCBI Taxonomy" id="182803"/>
    <lineage>
        <taxon>Eukaryota</taxon>
        <taxon>Metazoa</taxon>
        <taxon>Ecdysozoa</taxon>
        <taxon>Arthropoda</taxon>
        <taxon>Chelicerata</taxon>
        <taxon>Arachnida</taxon>
        <taxon>Araneae</taxon>
        <taxon>Araneomorphae</taxon>
        <taxon>Entelegynae</taxon>
        <taxon>Araneoidea</taxon>
        <taxon>Araneidae</taxon>
        <taxon>Araneus</taxon>
    </lineage>
</organism>
<evidence type="ECO:0000313" key="1">
    <source>
        <dbReference type="EMBL" id="GBM86847.1"/>
    </source>
</evidence>
<dbReference type="EMBL" id="BGPR01189388">
    <property type="protein sequence ID" value="GBM86847.1"/>
    <property type="molecule type" value="Genomic_DNA"/>
</dbReference>